<reference evidence="2" key="1">
    <citation type="journal article" date="2020" name="Stud. Mycol.">
        <title>101 Dothideomycetes genomes: a test case for predicting lifestyles and emergence of pathogens.</title>
        <authorList>
            <person name="Haridas S."/>
            <person name="Albert R."/>
            <person name="Binder M."/>
            <person name="Bloem J."/>
            <person name="Labutti K."/>
            <person name="Salamov A."/>
            <person name="Andreopoulos B."/>
            <person name="Baker S."/>
            <person name="Barry K."/>
            <person name="Bills G."/>
            <person name="Bluhm B."/>
            <person name="Cannon C."/>
            <person name="Castanera R."/>
            <person name="Culley D."/>
            <person name="Daum C."/>
            <person name="Ezra D."/>
            <person name="Gonzalez J."/>
            <person name="Henrissat B."/>
            <person name="Kuo A."/>
            <person name="Liang C."/>
            <person name="Lipzen A."/>
            <person name="Lutzoni F."/>
            <person name="Magnuson J."/>
            <person name="Mondo S."/>
            <person name="Nolan M."/>
            <person name="Ohm R."/>
            <person name="Pangilinan J."/>
            <person name="Park H.-J."/>
            <person name="Ramirez L."/>
            <person name="Alfaro M."/>
            <person name="Sun H."/>
            <person name="Tritt A."/>
            <person name="Yoshinaga Y."/>
            <person name="Zwiers L.-H."/>
            <person name="Turgeon B."/>
            <person name="Goodwin S."/>
            <person name="Spatafora J."/>
            <person name="Crous P."/>
            <person name="Grigoriev I."/>
        </authorList>
    </citation>
    <scope>NUCLEOTIDE SEQUENCE</scope>
    <source>
        <strain evidence="2">CBS 121167</strain>
    </source>
</reference>
<dbReference type="RefSeq" id="XP_033402022.1">
    <property type="nucleotide sequence ID" value="XM_033545352.1"/>
</dbReference>
<protein>
    <submittedName>
        <fullName evidence="2">Uncharacterized protein</fullName>
    </submittedName>
</protein>
<organism evidence="2 3">
    <name type="scientific">Aplosporella prunicola CBS 121167</name>
    <dbReference type="NCBI Taxonomy" id="1176127"/>
    <lineage>
        <taxon>Eukaryota</taxon>
        <taxon>Fungi</taxon>
        <taxon>Dikarya</taxon>
        <taxon>Ascomycota</taxon>
        <taxon>Pezizomycotina</taxon>
        <taxon>Dothideomycetes</taxon>
        <taxon>Dothideomycetes incertae sedis</taxon>
        <taxon>Botryosphaeriales</taxon>
        <taxon>Aplosporellaceae</taxon>
        <taxon>Aplosporella</taxon>
    </lineage>
</organism>
<dbReference type="EMBL" id="ML995476">
    <property type="protein sequence ID" value="KAF2146313.1"/>
    <property type="molecule type" value="Genomic_DNA"/>
</dbReference>
<evidence type="ECO:0000256" key="1">
    <source>
        <dbReference type="SAM" id="MobiDB-lite"/>
    </source>
</evidence>
<dbReference type="AlphaFoldDB" id="A0A6A6BS63"/>
<keyword evidence="3" id="KW-1185">Reference proteome</keyword>
<accession>A0A6A6BS63</accession>
<proteinExistence type="predicted"/>
<evidence type="ECO:0000313" key="2">
    <source>
        <dbReference type="EMBL" id="KAF2146313.1"/>
    </source>
</evidence>
<sequence length="295" mass="34206">MIYRYALCPREGIVITPLKHPKSISRQDPERFLFKCVHPVASGLLRVNRHVSSIAVAILYGENVFSFEAHKRMHVEIFLQNLPEQSRLRIRHLCLGINSVDFPDTELPHIGLEKYILENMQLEGLTLPTPNDWNADGEWWRVQEIFMKAFRTGRFKYLRLTSLTSPYIDGSYRLLNGSEDPLIYALSMSLFHDVEEAELLFDRLCEDSEQCEKFPELGRLCHSCTDSLTKFTSDLVRRAGFTLEEDELRPEETSMAKQAYILQRLTPQKRGAQDSEPRESKRLRQSSPTEAEEQV</sequence>
<name>A0A6A6BS63_9PEZI</name>
<feature type="compositionally biased region" description="Basic and acidic residues" evidence="1">
    <location>
        <begin position="271"/>
        <end position="282"/>
    </location>
</feature>
<feature type="region of interest" description="Disordered" evidence="1">
    <location>
        <begin position="262"/>
        <end position="295"/>
    </location>
</feature>
<gene>
    <name evidence="2" type="ORF">K452DRAFT_340954</name>
</gene>
<dbReference type="GeneID" id="54302858"/>
<dbReference type="Proteomes" id="UP000799438">
    <property type="component" value="Unassembled WGS sequence"/>
</dbReference>
<evidence type="ECO:0000313" key="3">
    <source>
        <dbReference type="Proteomes" id="UP000799438"/>
    </source>
</evidence>